<evidence type="ECO:0000256" key="3">
    <source>
        <dbReference type="ARBA" id="ARBA00023098"/>
    </source>
</evidence>
<keyword evidence="4" id="KW-0275">Fatty acid biosynthesis</keyword>
<evidence type="ECO:0000256" key="4">
    <source>
        <dbReference type="ARBA" id="ARBA00023160"/>
    </source>
</evidence>
<organism evidence="5 6">
    <name type="scientific">Alishewanella tabrizica</name>
    <dbReference type="NCBI Taxonomy" id="671278"/>
    <lineage>
        <taxon>Bacteria</taxon>
        <taxon>Pseudomonadati</taxon>
        <taxon>Pseudomonadota</taxon>
        <taxon>Gammaproteobacteria</taxon>
        <taxon>Alteromonadales</taxon>
        <taxon>Alteromonadaceae</taxon>
        <taxon>Alishewanella</taxon>
    </lineage>
</organism>
<dbReference type="RefSeq" id="WP_189479475.1">
    <property type="nucleotide sequence ID" value="NZ_BMYR01000001.1"/>
</dbReference>
<keyword evidence="2" id="KW-0378">Hydrolase</keyword>
<dbReference type="EMBL" id="BMYR01000001">
    <property type="protein sequence ID" value="GGW49506.1"/>
    <property type="molecule type" value="Genomic_DNA"/>
</dbReference>
<gene>
    <name evidence="5" type="ORF">GCM10008111_01550</name>
</gene>
<reference evidence="6" key="1">
    <citation type="journal article" date="2019" name="Int. J. Syst. Evol. Microbiol.">
        <title>The Global Catalogue of Microorganisms (GCM) 10K type strain sequencing project: providing services to taxonomists for standard genome sequencing and annotation.</title>
        <authorList>
            <consortium name="The Broad Institute Genomics Platform"/>
            <consortium name="The Broad Institute Genome Sequencing Center for Infectious Disease"/>
            <person name="Wu L."/>
            <person name="Ma J."/>
        </authorList>
    </citation>
    <scope>NUCLEOTIDE SEQUENCE [LARGE SCALE GENOMIC DNA]</scope>
    <source>
        <strain evidence="6">KCTC 23723</strain>
    </source>
</reference>
<keyword evidence="1" id="KW-0444">Lipid biosynthesis</keyword>
<dbReference type="PANTHER" id="PTHR38764">
    <property type="entry name" value="ACYL CARRIER PROTEIN PHOSPHODIESTERASE"/>
    <property type="match status" value="1"/>
</dbReference>
<sequence>MNYLAHAALARATQESLVGNLLGDFCKGVALSSLPESMLAGLANHRAVDRFTDTHPLVQQAKMAFSPARRRFAGVALDMLFDHYLIRHWQRFHLSPFDVAKAQLYQHLAHAEPLMPLPMRFTMQKVRQQDWLNAYQHLPGLARALDNVASRIRFENAFTGIIDEITPNYLAFEQLFLVFYPALQQHVMTLGLEQESEANLMLMPHL</sequence>
<evidence type="ECO:0000313" key="5">
    <source>
        <dbReference type="EMBL" id="GGW49506.1"/>
    </source>
</evidence>
<dbReference type="InterPro" id="IPR007431">
    <property type="entry name" value="ACP_PD"/>
</dbReference>
<proteinExistence type="predicted"/>
<comment type="caution">
    <text evidence="5">The sequence shown here is derived from an EMBL/GenBank/DDBJ whole genome shotgun (WGS) entry which is preliminary data.</text>
</comment>
<evidence type="ECO:0000313" key="6">
    <source>
        <dbReference type="Proteomes" id="UP000634667"/>
    </source>
</evidence>
<protein>
    <submittedName>
        <fullName evidence="5">ACP phosphodiesterase</fullName>
    </submittedName>
</protein>
<dbReference type="PIRSF" id="PIRSF011489">
    <property type="entry name" value="DUF479"/>
    <property type="match status" value="1"/>
</dbReference>
<evidence type="ECO:0000256" key="2">
    <source>
        <dbReference type="ARBA" id="ARBA00022801"/>
    </source>
</evidence>
<dbReference type="Proteomes" id="UP000634667">
    <property type="component" value="Unassembled WGS sequence"/>
</dbReference>
<dbReference type="PANTHER" id="PTHR38764:SF1">
    <property type="entry name" value="ACYL CARRIER PROTEIN PHOSPHODIESTERASE"/>
    <property type="match status" value="1"/>
</dbReference>
<accession>A0ABQ2WCM4</accession>
<name>A0ABQ2WCM4_9ALTE</name>
<evidence type="ECO:0000256" key="1">
    <source>
        <dbReference type="ARBA" id="ARBA00022516"/>
    </source>
</evidence>
<keyword evidence="6" id="KW-1185">Reference proteome</keyword>
<keyword evidence="4" id="KW-0276">Fatty acid metabolism</keyword>
<keyword evidence="3" id="KW-0443">Lipid metabolism</keyword>
<dbReference type="Pfam" id="PF04336">
    <property type="entry name" value="ACP_PD"/>
    <property type="match status" value="1"/>
</dbReference>